<dbReference type="EMBL" id="OX451736">
    <property type="protein sequence ID" value="CAI8588988.1"/>
    <property type="molecule type" value="Genomic_DNA"/>
</dbReference>
<dbReference type="Proteomes" id="UP001157006">
    <property type="component" value="Chromosome 1L"/>
</dbReference>
<dbReference type="AlphaFoldDB" id="A0AAV0YW30"/>
<protein>
    <submittedName>
        <fullName evidence="2">Uncharacterized protein</fullName>
    </submittedName>
</protein>
<name>A0AAV0YW30_VICFA</name>
<reference evidence="2 3" key="1">
    <citation type="submission" date="2023-01" db="EMBL/GenBank/DDBJ databases">
        <authorList>
            <person name="Kreplak J."/>
        </authorList>
    </citation>
    <scope>NUCLEOTIDE SEQUENCE [LARGE SCALE GENOMIC DNA]</scope>
</reference>
<proteinExistence type="predicted"/>
<evidence type="ECO:0000313" key="3">
    <source>
        <dbReference type="Proteomes" id="UP001157006"/>
    </source>
</evidence>
<sequence length="172" mass="19656">MQSRLEEEDAKASLMSRIQRLTKIILASSKNVIPGYPTEAPNHQRSHSFVEEDKLDAFRDALIEQFVNDPDGSKSQIENKEREIQEKKEANESNEKAFELEIKSTDRRVLQDQLNDKCSENKELQEKLKQLEQQLAASSNCTSLSSEQYASGADANELKKKIQSQEIENDKL</sequence>
<evidence type="ECO:0000313" key="2">
    <source>
        <dbReference type="EMBL" id="CAI8588988.1"/>
    </source>
</evidence>
<gene>
    <name evidence="2" type="ORF">VFH_I373400</name>
</gene>
<feature type="compositionally biased region" description="Polar residues" evidence="1">
    <location>
        <begin position="136"/>
        <end position="149"/>
    </location>
</feature>
<accession>A0AAV0YW30</accession>
<organism evidence="2 3">
    <name type="scientific">Vicia faba</name>
    <name type="common">Broad bean</name>
    <name type="synonym">Faba vulgaris</name>
    <dbReference type="NCBI Taxonomy" id="3906"/>
    <lineage>
        <taxon>Eukaryota</taxon>
        <taxon>Viridiplantae</taxon>
        <taxon>Streptophyta</taxon>
        <taxon>Embryophyta</taxon>
        <taxon>Tracheophyta</taxon>
        <taxon>Spermatophyta</taxon>
        <taxon>Magnoliopsida</taxon>
        <taxon>eudicotyledons</taxon>
        <taxon>Gunneridae</taxon>
        <taxon>Pentapetalae</taxon>
        <taxon>rosids</taxon>
        <taxon>fabids</taxon>
        <taxon>Fabales</taxon>
        <taxon>Fabaceae</taxon>
        <taxon>Papilionoideae</taxon>
        <taxon>50 kb inversion clade</taxon>
        <taxon>NPAAA clade</taxon>
        <taxon>Hologalegina</taxon>
        <taxon>IRL clade</taxon>
        <taxon>Fabeae</taxon>
        <taxon>Vicia</taxon>
    </lineage>
</organism>
<keyword evidence="3" id="KW-1185">Reference proteome</keyword>
<evidence type="ECO:0000256" key="1">
    <source>
        <dbReference type="SAM" id="MobiDB-lite"/>
    </source>
</evidence>
<feature type="region of interest" description="Disordered" evidence="1">
    <location>
        <begin position="136"/>
        <end position="172"/>
    </location>
</feature>